<keyword evidence="8 10" id="KW-1133">Transmembrane helix</keyword>
<dbReference type="Pfam" id="PF07963">
    <property type="entry name" value="N_methyl"/>
    <property type="match status" value="1"/>
</dbReference>
<dbReference type="Pfam" id="PF11612">
    <property type="entry name" value="T2SSJ"/>
    <property type="match status" value="1"/>
</dbReference>
<feature type="transmembrane region" description="Helical" evidence="10">
    <location>
        <begin position="12"/>
        <end position="33"/>
    </location>
</feature>
<reference evidence="11 12" key="1">
    <citation type="submission" date="2018-05" db="EMBL/GenBank/DDBJ databases">
        <title>Leucothrix arctica sp. nov., isolated from Arctic seawater.</title>
        <authorList>
            <person name="Choi A."/>
            <person name="Baek K."/>
        </authorList>
    </citation>
    <scope>NUCLEOTIDE SEQUENCE [LARGE SCALE GENOMIC DNA]</scope>
    <source>
        <strain evidence="11 12">JCM 18388</strain>
    </source>
</reference>
<evidence type="ECO:0000256" key="3">
    <source>
        <dbReference type="ARBA" id="ARBA00021539"/>
    </source>
</evidence>
<organism evidence="11 12">
    <name type="scientific">Leucothrix pacifica</name>
    <dbReference type="NCBI Taxonomy" id="1247513"/>
    <lineage>
        <taxon>Bacteria</taxon>
        <taxon>Pseudomonadati</taxon>
        <taxon>Pseudomonadota</taxon>
        <taxon>Gammaproteobacteria</taxon>
        <taxon>Thiotrichales</taxon>
        <taxon>Thiotrichaceae</taxon>
        <taxon>Leucothrix</taxon>
    </lineage>
</organism>
<evidence type="ECO:0000256" key="4">
    <source>
        <dbReference type="ARBA" id="ARBA00022475"/>
    </source>
</evidence>
<dbReference type="Gene3D" id="3.10.610.10">
    <property type="entry name" value="GSPII I/J protein-like"/>
    <property type="match status" value="1"/>
</dbReference>
<evidence type="ECO:0000313" key="12">
    <source>
        <dbReference type="Proteomes" id="UP000245539"/>
    </source>
</evidence>
<keyword evidence="4" id="KW-1003">Cell membrane</keyword>
<proteinExistence type="inferred from homology"/>
<dbReference type="InterPro" id="IPR012902">
    <property type="entry name" value="N_methyl_site"/>
</dbReference>
<evidence type="ECO:0000256" key="7">
    <source>
        <dbReference type="ARBA" id="ARBA00022692"/>
    </source>
</evidence>
<comment type="subcellular location">
    <subcellularLocation>
        <location evidence="1">Cell inner membrane</location>
        <topology evidence="1">Single-pass membrane protein</topology>
    </subcellularLocation>
</comment>
<dbReference type="NCBIfam" id="TIGR01711">
    <property type="entry name" value="gspJ"/>
    <property type="match status" value="1"/>
</dbReference>
<dbReference type="GO" id="GO:0005886">
    <property type="term" value="C:plasma membrane"/>
    <property type="evidence" value="ECO:0007669"/>
    <property type="project" value="UniProtKB-SubCell"/>
</dbReference>
<keyword evidence="9 10" id="KW-0472">Membrane</keyword>
<accession>A0A317CP39</accession>
<dbReference type="SUPFAM" id="SSF54523">
    <property type="entry name" value="Pili subunits"/>
    <property type="match status" value="1"/>
</dbReference>
<keyword evidence="7 10" id="KW-0812">Transmembrane</keyword>
<comment type="caution">
    <text evidence="11">The sequence shown here is derived from an EMBL/GenBank/DDBJ whole genome shotgun (WGS) entry which is preliminary data.</text>
</comment>
<dbReference type="Proteomes" id="UP000245539">
    <property type="component" value="Unassembled WGS sequence"/>
</dbReference>
<sequence>MNQSRSESGFTLVELLVSVAIFSLMTVVAYTGLVSIMNHDRDSLEHETALKKLQRSLVFIEKDLRQMTLRPRNTGYSELIPALKSDGGYDTGLMEFTRAGNSNPTDLNRSSLQRVRYVLEDNTLQRMSWNHVDHNDAEPLTMNLLTEVNEVSFAFLSAEGENETEWAKNELPLGIELKLTHEQWGNVRRVFPLYY</sequence>
<dbReference type="OrthoDB" id="9794345at2"/>
<evidence type="ECO:0000313" key="11">
    <source>
        <dbReference type="EMBL" id="PWQ99977.1"/>
    </source>
</evidence>
<evidence type="ECO:0000256" key="9">
    <source>
        <dbReference type="ARBA" id="ARBA00023136"/>
    </source>
</evidence>
<name>A0A317CP39_9GAMM</name>
<dbReference type="InterPro" id="IPR045584">
    <property type="entry name" value="Pilin-like"/>
</dbReference>
<evidence type="ECO:0000256" key="8">
    <source>
        <dbReference type="ARBA" id="ARBA00022989"/>
    </source>
</evidence>
<keyword evidence="5" id="KW-0488">Methylation</keyword>
<gene>
    <name evidence="11" type="primary">gspJ</name>
    <name evidence="11" type="ORF">DKW60_04010</name>
</gene>
<keyword evidence="12" id="KW-1185">Reference proteome</keyword>
<keyword evidence="6" id="KW-0997">Cell inner membrane</keyword>
<dbReference type="Gene3D" id="2.10.70.20">
    <property type="entry name" value="gspk-gspi-gspj complex like domains"/>
    <property type="match status" value="1"/>
</dbReference>
<dbReference type="PANTHER" id="PTHR39583">
    <property type="entry name" value="TYPE II SECRETION SYSTEM PROTEIN J-RELATED"/>
    <property type="match status" value="1"/>
</dbReference>
<evidence type="ECO:0000256" key="6">
    <source>
        <dbReference type="ARBA" id="ARBA00022519"/>
    </source>
</evidence>
<dbReference type="EMBL" id="QGKM01000006">
    <property type="protein sequence ID" value="PWQ99977.1"/>
    <property type="molecule type" value="Genomic_DNA"/>
</dbReference>
<dbReference type="InterPro" id="IPR051621">
    <property type="entry name" value="T2SS_protein_J"/>
</dbReference>
<evidence type="ECO:0000256" key="1">
    <source>
        <dbReference type="ARBA" id="ARBA00004377"/>
    </source>
</evidence>
<dbReference type="PROSITE" id="PS00409">
    <property type="entry name" value="PROKAR_NTER_METHYL"/>
    <property type="match status" value="1"/>
</dbReference>
<evidence type="ECO:0000256" key="10">
    <source>
        <dbReference type="SAM" id="Phobius"/>
    </source>
</evidence>
<dbReference type="GO" id="GO:0015628">
    <property type="term" value="P:protein secretion by the type II secretion system"/>
    <property type="evidence" value="ECO:0007669"/>
    <property type="project" value="InterPro"/>
</dbReference>
<comment type="similarity">
    <text evidence="2">Belongs to the GSP J family.</text>
</comment>
<dbReference type="GO" id="GO:0015627">
    <property type="term" value="C:type II protein secretion system complex"/>
    <property type="evidence" value="ECO:0007669"/>
    <property type="project" value="InterPro"/>
</dbReference>
<dbReference type="RefSeq" id="WP_109836378.1">
    <property type="nucleotide sequence ID" value="NZ_QGKM01000006.1"/>
</dbReference>
<evidence type="ECO:0000256" key="5">
    <source>
        <dbReference type="ARBA" id="ARBA00022481"/>
    </source>
</evidence>
<dbReference type="NCBIfam" id="TIGR02532">
    <property type="entry name" value="IV_pilin_GFxxxE"/>
    <property type="match status" value="1"/>
</dbReference>
<dbReference type="InterPro" id="IPR010055">
    <property type="entry name" value="T2SS_protein-GspJ"/>
</dbReference>
<dbReference type="AlphaFoldDB" id="A0A317CP39"/>
<dbReference type="PANTHER" id="PTHR39583:SF2">
    <property type="entry name" value="TYPE II SECRETION SYSTEM PROTEIN J"/>
    <property type="match status" value="1"/>
</dbReference>
<protein>
    <recommendedName>
        <fullName evidence="3">Type II secretion system protein J</fullName>
    </recommendedName>
</protein>
<evidence type="ECO:0000256" key="2">
    <source>
        <dbReference type="ARBA" id="ARBA00011084"/>
    </source>
</evidence>